<dbReference type="EMBL" id="MCIF01000002">
    <property type="protein sequence ID" value="RAQ94075.1"/>
    <property type="molecule type" value="Genomic_DNA"/>
</dbReference>
<dbReference type="AlphaFoldDB" id="A0A328VIG3"/>
<protein>
    <submittedName>
        <fullName evidence="1">Uncharacterized protein</fullName>
    </submittedName>
</protein>
<reference evidence="1 2" key="1">
    <citation type="submission" date="2016-08" db="EMBL/GenBank/DDBJ databases">
        <title>Analysis of Carbohydrate Active Enzymes in Thermogemmatispora T81 Reveals Carbohydrate Degradation Ability.</title>
        <authorList>
            <person name="Tomazini A."/>
            <person name="Lal S."/>
            <person name="Stott M."/>
            <person name="Henrissat B."/>
            <person name="Polikarpov I."/>
            <person name="Sparling R."/>
            <person name="Levin D.B."/>
        </authorList>
    </citation>
    <scope>NUCLEOTIDE SEQUENCE [LARGE SCALE GENOMIC DNA]</scope>
    <source>
        <strain evidence="1 2">T81</strain>
    </source>
</reference>
<comment type="caution">
    <text evidence="1">The sequence shown here is derived from an EMBL/GenBank/DDBJ whole genome shotgun (WGS) entry which is preliminary data.</text>
</comment>
<evidence type="ECO:0000313" key="2">
    <source>
        <dbReference type="Proteomes" id="UP000248706"/>
    </source>
</evidence>
<organism evidence="1 2">
    <name type="scientific">Thermogemmatispora tikiterensis</name>
    <dbReference type="NCBI Taxonomy" id="1825093"/>
    <lineage>
        <taxon>Bacteria</taxon>
        <taxon>Bacillati</taxon>
        <taxon>Chloroflexota</taxon>
        <taxon>Ktedonobacteria</taxon>
        <taxon>Thermogemmatisporales</taxon>
        <taxon>Thermogemmatisporaceae</taxon>
        <taxon>Thermogemmatispora</taxon>
    </lineage>
</organism>
<accession>A0A328VIG3</accession>
<sequence>MNAGEICIDDPVCLEETGACHACMHISEMSCEYFNRNLHRKYLFGRLEPDGREYIGYWDQRCTVAGKPE</sequence>
<name>A0A328VIG3_9CHLR</name>
<gene>
    <name evidence="1" type="ORF">A4R35_00925</name>
</gene>
<evidence type="ECO:0000313" key="1">
    <source>
        <dbReference type="EMBL" id="RAQ94075.1"/>
    </source>
</evidence>
<keyword evidence="2" id="KW-1185">Reference proteome</keyword>
<dbReference type="Proteomes" id="UP000248706">
    <property type="component" value="Unassembled WGS sequence"/>
</dbReference>
<proteinExistence type="predicted"/>